<dbReference type="GO" id="GO:0008270">
    <property type="term" value="F:zinc ion binding"/>
    <property type="evidence" value="ECO:0007669"/>
    <property type="project" value="InterPro"/>
</dbReference>
<feature type="binding site" evidence="15">
    <location>
        <position position="173"/>
    </location>
    <ligand>
        <name>NADP(+)</name>
        <dbReference type="ChEBI" id="CHEBI:58349"/>
    </ligand>
</feature>
<comment type="similarity">
    <text evidence="5 13">In the C-terminal section; belongs to the HTP reductase family.</text>
</comment>
<keyword evidence="12" id="KW-0511">Multifunctional enzyme</keyword>
<dbReference type="Gene3D" id="3.40.430.10">
    <property type="entry name" value="Dihydrofolate Reductase, subunit A"/>
    <property type="match status" value="1"/>
</dbReference>
<dbReference type="GO" id="GO:0008703">
    <property type="term" value="F:5-amino-6-(5-phosphoribosylamino)uracil reductase activity"/>
    <property type="evidence" value="ECO:0007669"/>
    <property type="project" value="UniProtKB-EC"/>
</dbReference>
<comment type="catalytic activity">
    <reaction evidence="13">
        <text>5-amino-6-(5-phospho-D-ribitylamino)uracil + NADP(+) = 5-amino-6-(5-phospho-D-ribosylamino)uracil + NADPH + H(+)</text>
        <dbReference type="Rhea" id="RHEA:17845"/>
        <dbReference type="ChEBI" id="CHEBI:15378"/>
        <dbReference type="ChEBI" id="CHEBI:57783"/>
        <dbReference type="ChEBI" id="CHEBI:58349"/>
        <dbReference type="ChEBI" id="CHEBI:58421"/>
        <dbReference type="ChEBI" id="CHEBI:58453"/>
        <dbReference type="EC" id="1.1.1.193"/>
    </reaction>
</comment>
<evidence type="ECO:0000256" key="14">
    <source>
        <dbReference type="PIRSR" id="PIRSR006769-1"/>
    </source>
</evidence>
<name>A0AAU9CSE2_9BACT</name>
<feature type="active site" description="Proton donor" evidence="14">
    <location>
        <position position="53"/>
    </location>
</feature>
<evidence type="ECO:0000256" key="7">
    <source>
        <dbReference type="ARBA" id="ARBA00022723"/>
    </source>
</evidence>
<organism evidence="18 19">
    <name type="scientific">Fulvitalea axinellae</name>
    <dbReference type="NCBI Taxonomy" id="1182444"/>
    <lineage>
        <taxon>Bacteria</taxon>
        <taxon>Pseudomonadati</taxon>
        <taxon>Bacteroidota</taxon>
        <taxon>Cytophagia</taxon>
        <taxon>Cytophagales</taxon>
        <taxon>Persicobacteraceae</taxon>
        <taxon>Fulvitalea</taxon>
    </lineage>
</organism>
<feature type="binding site" evidence="15">
    <location>
        <position position="210"/>
    </location>
    <ligand>
        <name>substrate</name>
    </ligand>
</feature>
<dbReference type="Pfam" id="PF01872">
    <property type="entry name" value="RibD_C"/>
    <property type="match status" value="1"/>
</dbReference>
<comment type="catalytic activity">
    <reaction evidence="13">
        <text>2,5-diamino-6-hydroxy-4-(5-phosphoribosylamino)-pyrimidine + H2O + H(+) = 5-amino-6-(5-phospho-D-ribosylamino)uracil + NH4(+)</text>
        <dbReference type="Rhea" id="RHEA:21868"/>
        <dbReference type="ChEBI" id="CHEBI:15377"/>
        <dbReference type="ChEBI" id="CHEBI:15378"/>
        <dbReference type="ChEBI" id="CHEBI:28938"/>
        <dbReference type="ChEBI" id="CHEBI:58453"/>
        <dbReference type="ChEBI" id="CHEBI:58614"/>
        <dbReference type="EC" id="3.5.4.26"/>
    </reaction>
</comment>
<reference evidence="18 19" key="1">
    <citation type="submission" date="2021-12" db="EMBL/GenBank/DDBJ databases">
        <title>Genome sequencing of bacteria with rrn-lacking chromosome and rrn-plasmid.</title>
        <authorList>
            <person name="Anda M."/>
            <person name="Iwasaki W."/>
        </authorList>
    </citation>
    <scope>NUCLEOTIDE SEQUENCE [LARGE SCALE GENOMIC DNA]</scope>
    <source>
        <strain evidence="18 19">DSM 100852</strain>
    </source>
</reference>
<evidence type="ECO:0000256" key="1">
    <source>
        <dbReference type="ARBA" id="ARBA00002151"/>
    </source>
</evidence>
<evidence type="ECO:0000256" key="4">
    <source>
        <dbReference type="ARBA" id="ARBA00005259"/>
    </source>
</evidence>
<evidence type="ECO:0000256" key="15">
    <source>
        <dbReference type="PIRSR" id="PIRSR006769-2"/>
    </source>
</evidence>
<dbReference type="AlphaFoldDB" id="A0AAU9CSE2"/>
<keyword evidence="19" id="KW-1185">Reference proteome</keyword>
<dbReference type="EC" id="1.1.1.193" evidence="13"/>
<dbReference type="Proteomes" id="UP001348817">
    <property type="component" value="Chromosome"/>
</dbReference>
<feature type="binding site" evidence="16">
    <location>
        <position position="51"/>
    </location>
    <ligand>
        <name>Zn(2+)</name>
        <dbReference type="ChEBI" id="CHEBI:29105"/>
        <note>catalytic</note>
    </ligand>
</feature>
<dbReference type="FunFam" id="3.40.140.10:FF:000025">
    <property type="entry name" value="Riboflavin biosynthesis protein RibD"/>
    <property type="match status" value="1"/>
</dbReference>
<gene>
    <name evidence="18" type="primary">ribD</name>
    <name evidence="18" type="ORF">FUAX_34750</name>
</gene>
<dbReference type="CDD" id="cd01284">
    <property type="entry name" value="Riboflavin_deaminase-reductase"/>
    <property type="match status" value="1"/>
</dbReference>
<evidence type="ECO:0000256" key="13">
    <source>
        <dbReference type="PIRNR" id="PIRNR006769"/>
    </source>
</evidence>
<dbReference type="InterPro" id="IPR002125">
    <property type="entry name" value="CMP_dCMP_dom"/>
</dbReference>
<feature type="binding site" evidence="15">
    <location>
        <position position="203"/>
    </location>
    <ligand>
        <name>substrate</name>
    </ligand>
</feature>
<dbReference type="EMBL" id="AP025314">
    <property type="protein sequence ID" value="BDD11043.1"/>
    <property type="molecule type" value="Genomic_DNA"/>
</dbReference>
<feature type="binding site" evidence="15">
    <location>
        <position position="187"/>
    </location>
    <ligand>
        <name>substrate</name>
    </ligand>
</feature>
<dbReference type="RefSeq" id="WP_338392564.1">
    <property type="nucleotide sequence ID" value="NZ_AP025314.1"/>
</dbReference>
<evidence type="ECO:0000256" key="6">
    <source>
        <dbReference type="ARBA" id="ARBA00022619"/>
    </source>
</evidence>
<keyword evidence="6 13" id="KW-0686">Riboflavin biosynthesis</keyword>
<comment type="pathway">
    <text evidence="2 13">Cofactor biosynthesis; riboflavin biosynthesis; 5-amino-6-(D-ribitylamino)uracil from GTP: step 2/4.</text>
</comment>
<dbReference type="PANTHER" id="PTHR38011">
    <property type="entry name" value="DIHYDROFOLATE REDUCTASE FAMILY PROTEIN (AFU_ORTHOLOGUE AFUA_8G06820)"/>
    <property type="match status" value="1"/>
</dbReference>
<keyword evidence="8 13" id="KW-0378">Hydrolase</keyword>
<keyword evidence="10 13" id="KW-0521">NADP</keyword>
<evidence type="ECO:0000256" key="3">
    <source>
        <dbReference type="ARBA" id="ARBA00004910"/>
    </source>
</evidence>
<feature type="domain" description="CMP/dCMP-type deaminase" evidence="17">
    <location>
        <begin position="2"/>
        <end position="117"/>
    </location>
</feature>
<evidence type="ECO:0000313" key="19">
    <source>
        <dbReference type="Proteomes" id="UP001348817"/>
    </source>
</evidence>
<protein>
    <recommendedName>
        <fullName evidence="13">Riboflavin biosynthesis protein RibD</fullName>
    </recommendedName>
    <domain>
        <recommendedName>
            <fullName evidence="13">Diaminohydroxyphosphoribosylaminopyrimidine deaminase</fullName>
            <shortName evidence="13">DRAP deaminase</shortName>
            <ecNumber evidence="13">3.5.4.26</ecNumber>
        </recommendedName>
        <alternativeName>
            <fullName evidence="13">Riboflavin-specific deaminase</fullName>
        </alternativeName>
    </domain>
    <domain>
        <recommendedName>
            <fullName evidence="13">5-amino-6-(5-phosphoribosylamino)uracil reductase</fullName>
            <ecNumber evidence="13">1.1.1.193</ecNumber>
        </recommendedName>
        <alternativeName>
            <fullName evidence="13">HTP reductase</fullName>
        </alternativeName>
    </domain>
</protein>
<dbReference type="PROSITE" id="PS51747">
    <property type="entry name" value="CYT_DCMP_DEAMINASES_2"/>
    <property type="match status" value="1"/>
</dbReference>
<feature type="binding site" evidence="16">
    <location>
        <position position="78"/>
    </location>
    <ligand>
        <name>Zn(2+)</name>
        <dbReference type="ChEBI" id="CHEBI:29105"/>
        <note>catalytic</note>
    </ligand>
</feature>
<keyword evidence="11 13" id="KW-0560">Oxidoreductase</keyword>
<keyword evidence="7 13" id="KW-0479">Metal-binding</keyword>
<evidence type="ECO:0000256" key="5">
    <source>
        <dbReference type="ARBA" id="ARBA00007417"/>
    </source>
</evidence>
<evidence type="ECO:0000256" key="10">
    <source>
        <dbReference type="ARBA" id="ARBA00022857"/>
    </source>
</evidence>
<comment type="cofactor">
    <cofactor evidence="13 16">
        <name>Zn(2+)</name>
        <dbReference type="ChEBI" id="CHEBI:29105"/>
    </cofactor>
    <text evidence="13 16">Binds 1 zinc ion.</text>
</comment>
<comment type="pathway">
    <text evidence="3 13">Cofactor biosynthesis; riboflavin biosynthesis; 5-amino-6-(D-ribitylamino)uracil from GTP: step 3/4.</text>
</comment>
<dbReference type="InterPro" id="IPR004794">
    <property type="entry name" value="Eubact_RibD"/>
</dbReference>
<evidence type="ECO:0000256" key="11">
    <source>
        <dbReference type="ARBA" id="ARBA00023002"/>
    </source>
</evidence>
<feature type="binding site" evidence="15">
    <location>
        <position position="199"/>
    </location>
    <ligand>
        <name>NADP(+)</name>
        <dbReference type="ChEBI" id="CHEBI:58349"/>
    </ligand>
</feature>
<dbReference type="InterPro" id="IPR016192">
    <property type="entry name" value="APOBEC/CMP_deaminase_Zn-bd"/>
</dbReference>
<dbReference type="InterPro" id="IPR050765">
    <property type="entry name" value="Riboflavin_Biosynth_HTPR"/>
</dbReference>
<dbReference type="Pfam" id="PF00383">
    <property type="entry name" value="dCMP_cyt_deam_1"/>
    <property type="match status" value="1"/>
</dbReference>
<dbReference type="KEGG" id="fax:FUAX_34750"/>
<dbReference type="InterPro" id="IPR002734">
    <property type="entry name" value="RibDG_C"/>
</dbReference>
<dbReference type="SUPFAM" id="SSF53597">
    <property type="entry name" value="Dihydrofolate reductase-like"/>
    <property type="match status" value="1"/>
</dbReference>
<feature type="binding site" evidence="15">
    <location>
        <position position="171"/>
    </location>
    <ligand>
        <name>substrate</name>
    </ligand>
</feature>
<proteinExistence type="inferred from homology"/>
<dbReference type="EC" id="3.5.4.26" evidence="13"/>
<dbReference type="Gene3D" id="3.40.140.10">
    <property type="entry name" value="Cytidine Deaminase, domain 2"/>
    <property type="match status" value="1"/>
</dbReference>
<accession>A0AAU9CSE2</accession>
<evidence type="ECO:0000256" key="9">
    <source>
        <dbReference type="ARBA" id="ARBA00022833"/>
    </source>
</evidence>
<dbReference type="PIRSF" id="PIRSF006769">
    <property type="entry name" value="RibD"/>
    <property type="match status" value="1"/>
</dbReference>
<dbReference type="NCBIfam" id="TIGR00326">
    <property type="entry name" value="eubact_ribD"/>
    <property type="match status" value="1"/>
</dbReference>
<feature type="binding site" evidence="15">
    <location>
        <begin position="286"/>
        <end position="292"/>
    </location>
    <ligand>
        <name>NADP(+)</name>
        <dbReference type="ChEBI" id="CHEBI:58349"/>
    </ligand>
</feature>
<feature type="binding site" evidence="15">
    <location>
        <position position="207"/>
    </location>
    <ligand>
        <name>substrate</name>
    </ligand>
</feature>
<evidence type="ECO:0000256" key="8">
    <source>
        <dbReference type="ARBA" id="ARBA00022801"/>
    </source>
</evidence>
<dbReference type="PANTHER" id="PTHR38011:SF7">
    <property type="entry name" value="2,5-DIAMINO-6-RIBOSYLAMINO-4(3H)-PYRIMIDINONE 5'-PHOSPHATE REDUCTASE"/>
    <property type="match status" value="1"/>
</dbReference>
<feature type="binding site" evidence="15">
    <location>
        <position position="157"/>
    </location>
    <ligand>
        <name>NADP(+)</name>
        <dbReference type="ChEBI" id="CHEBI:58349"/>
    </ligand>
</feature>
<evidence type="ECO:0000256" key="16">
    <source>
        <dbReference type="PIRSR" id="PIRSR006769-3"/>
    </source>
</evidence>
<comment type="function">
    <text evidence="1 13">Converts 2,5-diamino-6-(ribosylamino)-4(3h)-pyrimidinone 5'-phosphate into 5-amino-6-(ribosylamino)-2,4(1h,3h)-pyrimidinedione 5'-phosphate.</text>
</comment>
<dbReference type="InterPro" id="IPR024072">
    <property type="entry name" value="DHFR-like_dom_sf"/>
</dbReference>
<evidence type="ECO:0000256" key="12">
    <source>
        <dbReference type="ARBA" id="ARBA00023268"/>
    </source>
</evidence>
<evidence type="ECO:0000256" key="2">
    <source>
        <dbReference type="ARBA" id="ARBA00004882"/>
    </source>
</evidence>
<sequence>MSIDETYMRRALELARLGLGSTYPNPMVGCVIVRDGKIIGEGWHQKAGEPHAEVLAVRNTGNEALVQGADVYVTLEPCAHYGKTPPCAELLARLKPARVVICNVDSNPLVGGKGIRKMEEVGIKVETGVLEEEGRWLNRRFFTFMEKKRPYIVLKWAQTDDGFVARENYDSKWISSPLSRKLVHKWRSEEPAILVGRNTAFHDDPELTVRDWTGEHPLRIVIDRGLSLPENLKLLDRKQPTIRYNLVNSETHGALENVALPEDNFIEAMLANLYRRNIHSVFVEGGARFIEALAERGLWDEARIFTASKRFGKGIGAPALNGHLYSKEKIGDDELKIITR</sequence>
<dbReference type="InterPro" id="IPR016193">
    <property type="entry name" value="Cytidine_deaminase-like"/>
</dbReference>
<evidence type="ECO:0000313" key="18">
    <source>
        <dbReference type="EMBL" id="BDD11043.1"/>
    </source>
</evidence>
<feature type="binding site" evidence="15">
    <location>
        <position position="284"/>
    </location>
    <ligand>
        <name>substrate</name>
    </ligand>
</feature>
<feature type="binding site" evidence="16">
    <location>
        <position position="87"/>
    </location>
    <ligand>
        <name>Zn(2+)</name>
        <dbReference type="ChEBI" id="CHEBI:29105"/>
        <note>catalytic</note>
    </ligand>
</feature>
<comment type="similarity">
    <text evidence="4 13">In the N-terminal section; belongs to the cytidine and deoxycytidylate deaminase family.</text>
</comment>
<dbReference type="SUPFAM" id="SSF53927">
    <property type="entry name" value="Cytidine deaminase-like"/>
    <property type="match status" value="1"/>
</dbReference>
<keyword evidence="9 13" id="KW-0862">Zinc</keyword>
<evidence type="ECO:0000259" key="17">
    <source>
        <dbReference type="PROSITE" id="PS51747"/>
    </source>
</evidence>
<dbReference type="GO" id="GO:0008835">
    <property type="term" value="F:diaminohydroxyphosphoribosylaminopyrimidine deaminase activity"/>
    <property type="evidence" value="ECO:0007669"/>
    <property type="project" value="UniProtKB-EC"/>
</dbReference>
<dbReference type="PROSITE" id="PS00903">
    <property type="entry name" value="CYT_DCMP_DEAMINASES_1"/>
    <property type="match status" value="1"/>
</dbReference>
<dbReference type="GO" id="GO:0009231">
    <property type="term" value="P:riboflavin biosynthetic process"/>
    <property type="evidence" value="ECO:0007669"/>
    <property type="project" value="UniProtKB-KW"/>
</dbReference>